<evidence type="ECO:0000313" key="2">
    <source>
        <dbReference type="Proteomes" id="UP000630864"/>
    </source>
</evidence>
<gene>
    <name evidence="1" type="ORF">PSE10A_11770</name>
</gene>
<evidence type="ECO:0000313" key="1">
    <source>
        <dbReference type="EMBL" id="GFZ58666.1"/>
    </source>
</evidence>
<accession>A0A9P3ABD1</accession>
<name>A0A9P3ABD1_PSEA0</name>
<dbReference type="EMBL" id="BMZW01000005">
    <property type="protein sequence ID" value="GFZ58666.1"/>
    <property type="molecule type" value="Genomic_DNA"/>
</dbReference>
<dbReference type="Proteomes" id="UP000630864">
    <property type="component" value="Unassembled WGS sequence"/>
</dbReference>
<dbReference type="AlphaFoldDB" id="A0A9P3ABD1"/>
<comment type="caution">
    <text evidence="1">The sequence shown here is derived from an EMBL/GenBank/DDBJ whole genome shotgun (WGS) entry which is preliminary data.</text>
</comment>
<reference evidence="1" key="1">
    <citation type="submission" date="2020-09" db="EMBL/GenBank/DDBJ databases">
        <title>Pseudomonas syringae pv. eriobotryae genome sequence causing loquat canker disease.</title>
        <authorList>
            <person name="Fukuda S."/>
            <person name="Tashiro H."/>
            <person name="Nagano Y."/>
        </authorList>
    </citation>
    <scope>NUCLEOTIDE SEQUENCE</scope>
    <source>
        <strain evidence="1">AM001</strain>
    </source>
</reference>
<protein>
    <submittedName>
        <fullName evidence="1">Uncharacterized protein</fullName>
    </submittedName>
</protein>
<proteinExistence type="predicted"/>
<organism evidence="1 2">
    <name type="scientific">Pseudomonas amygdali pv. eriobotryae</name>
    <dbReference type="NCBI Taxonomy" id="129137"/>
    <lineage>
        <taxon>Bacteria</taxon>
        <taxon>Pseudomonadati</taxon>
        <taxon>Pseudomonadota</taxon>
        <taxon>Gammaproteobacteria</taxon>
        <taxon>Pseudomonadales</taxon>
        <taxon>Pseudomonadaceae</taxon>
        <taxon>Pseudomonas</taxon>
        <taxon>Pseudomonas amygdali</taxon>
    </lineage>
</organism>
<sequence length="83" mass="8727">MLGQYGRTELETVSLARARDYGGFKVLAVLSSLGLRVSIDIGLGVIPPAARLCFRGFSTGFVLGNDGAECPLNSSKSPRALVL</sequence>